<proteinExistence type="predicted"/>
<dbReference type="InterPro" id="IPR001460">
    <property type="entry name" value="PCN-bd_Tpept"/>
</dbReference>
<reference evidence="4" key="1">
    <citation type="submission" date="2021-06" db="EMBL/GenBank/DDBJ databases">
        <title>Sequencing of actinobacteria type strains.</title>
        <authorList>
            <person name="Nguyen G.-S."/>
            <person name="Wentzel A."/>
        </authorList>
    </citation>
    <scope>NUCLEOTIDE SEQUENCE</scope>
    <source>
        <strain evidence="4">P38-E01</strain>
    </source>
</reference>
<dbReference type="Gene3D" id="3.40.710.10">
    <property type="entry name" value="DD-peptidase/beta-lactamase superfamily"/>
    <property type="match status" value="1"/>
</dbReference>
<dbReference type="GO" id="GO:0005886">
    <property type="term" value="C:plasma membrane"/>
    <property type="evidence" value="ECO:0007669"/>
    <property type="project" value="TreeGrafter"/>
</dbReference>
<feature type="region of interest" description="Disordered" evidence="1">
    <location>
        <begin position="26"/>
        <end position="61"/>
    </location>
</feature>
<dbReference type="GO" id="GO:0008658">
    <property type="term" value="F:penicillin binding"/>
    <property type="evidence" value="ECO:0007669"/>
    <property type="project" value="InterPro"/>
</dbReference>
<dbReference type="PANTHER" id="PTHR30627:SF24">
    <property type="entry name" value="PENICILLIN-BINDING PROTEIN 4B"/>
    <property type="match status" value="1"/>
</dbReference>
<evidence type="ECO:0000256" key="1">
    <source>
        <dbReference type="SAM" id="MobiDB-lite"/>
    </source>
</evidence>
<dbReference type="InterPro" id="IPR050515">
    <property type="entry name" value="Beta-lactam/transpept"/>
</dbReference>
<feature type="compositionally biased region" description="Low complexity" evidence="1">
    <location>
        <begin position="32"/>
        <end position="41"/>
    </location>
</feature>
<gene>
    <name evidence="4" type="ORF">JGS22_012940</name>
</gene>
<feature type="domain" description="NTF2-like N-terminal transpeptidase" evidence="3">
    <location>
        <begin position="61"/>
        <end position="167"/>
    </location>
</feature>
<dbReference type="Pfam" id="PF05223">
    <property type="entry name" value="MecA_N"/>
    <property type="match status" value="1"/>
</dbReference>
<evidence type="ECO:0000259" key="3">
    <source>
        <dbReference type="Pfam" id="PF05223"/>
    </source>
</evidence>
<dbReference type="AlphaFoldDB" id="A0A949JQR8"/>
<accession>A0A949JQR8</accession>
<evidence type="ECO:0000313" key="4">
    <source>
        <dbReference type="EMBL" id="MBU7598495.1"/>
    </source>
</evidence>
<dbReference type="InterPro" id="IPR012338">
    <property type="entry name" value="Beta-lactam/transpept-like"/>
</dbReference>
<evidence type="ECO:0000313" key="5">
    <source>
        <dbReference type="Proteomes" id="UP000694501"/>
    </source>
</evidence>
<name>A0A949JQR8_9ACTN</name>
<dbReference type="GO" id="GO:0046677">
    <property type="term" value="P:response to antibiotic"/>
    <property type="evidence" value="ECO:0007669"/>
    <property type="project" value="InterPro"/>
</dbReference>
<dbReference type="Pfam" id="PF00905">
    <property type="entry name" value="Transpeptidase"/>
    <property type="match status" value="1"/>
</dbReference>
<keyword evidence="5" id="KW-1185">Reference proteome</keyword>
<dbReference type="PANTHER" id="PTHR30627">
    <property type="entry name" value="PEPTIDOGLYCAN D,D-TRANSPEPTIDASE"/>
    <property type="match status" value="1"/>
</dbReference>
<protein>
    <submittedName>
        <fullName evidence="4">Penicillin-binding protein</fullName>
    </submittedName>
</protein>
<dbReference type="Proteomes" id="UP000694501">
    <property type="component" value="Unassembled WGS sequence"/>
</dbReference>
<dbReference type="GO" id="GO:0071972">
    <property type="term" value="F:peptidoglycan L,D-transpeptidase activity"/>
    <property type="evidence" value="ECO:0007669"/>
    <property type="project" value="TreeGrafter"/>
</dbReference>
<sequence length="553" mass="56674">MAVIGAVAAAVVGAAGFGAYALVGGGDDESSDQSQRSGSDSGESKSESVETGPPSSEEVRATAKKFLTAWEAGDIADAAALTDDKAAATKALTSFAKDGKVGTVTTSGSSASGGTVAYSVVAEISHGELATTLDYRTKLKVERDTSSGQVVIDWQPTVLHPELKKGQSLVTDAAGDPPITAVDRNGKELTKQAHPELGDILDDLRKRYGDRTDGTAGVETRIVTQPKKGEKVEESEKAKDAKTLKVLSKGTPGQLKTTLDADLQKAAMKALDGRAKGSAVAIKPSTGELLAIANTPATGFNSAIRGSLAPGSTWKVVSAGMLLDKGLAESAAKHPCPKYFTYGGWKFQNLDKFDIKDGTFADSFAASCNTAFISRAPKLENGDLGSYARNTFGLGLDWQVGTGTFDGAVPTQSDAQMAASLIGQGAVRMNPMTMASVAATVKDGSFKQPIIVSPSLDNRQVAKAPNGLSAGTAGELRALMKRTATNGTAAEAMASVGGDKGAKTGSAEVDGQKKPNAWFTAYKDDLAVAAVIPNSGHGGKNAGPVVATILNAG</sequence>
<feature type="domain" description="Penicillin-binding protein transpeptidase" evidence="2">
    <location>
        <begin position="277"/>
        <end position="550"/>
    </location>
</feature>
<dbReference type="SUPFAM" id="SSF56601">
    <property type="entry name" value="beta-lactamase/transpeptidase-like"/>
    <property type="match status" value="1"/>
</dbReference>
<dbReference type="GO" id="GO:0071555">
    <property type="term" value="P:cell wall organization"/>
    <property type="evidence" value="ECO:0007669"/>
    <property type="project" value="TreeGrafter"/>
</dbReference>
<comment type="caution">
    <text evidence="4">The sequence shown here is derived from an EMBL/GenBank/DDBJ whole genome shotgun (WGS) entry which is preliminary data.</text>
</comment>
<organism evidence="4 5">
    <name type="scientific">Streptomyces tardus</name>
    <dbReference type="NCBI Taxonomy" id="2780544"/>
    <lineage>
        <taxon>Bacteria</taxon>
        <taxon>Bacillati</taxon>
        <taxon>Actinomycetota</taxon>
        <taxon>Actinomycetes</taxon>
        <taxon>Kitasatosporales</taxon>
        <taxon>Streptomycetaceae</taxon>
        <taxon>Streptomyces</taxon>
    </lineage>
</organism>
<evidence type="ECO:0000259" key="2">
    <source>
        <dbReference type="Pfam" id="PF00905"/>
    </source>
</evidence>
<dbReference type="InterPro" id="IPR007887">
    <property type="entry name" value="MecA_N"/>
</dbReference>
<dbReference type="EMBL" id="JAELVF020000001">
    <property type="protein sequence ID" value="MBU7598495.1"/>
    <property type="molecule type" value="Genomic_DNA"/>
</dbReference>